<reference evidence="7 8" key="1">
    <citation type="journal article" date="2021" name="Int. J. Syst. Evol. Microbiol.">
        <title>Reticulibacter mediterranei gen. nov., sp. nov., within the new family Reticulibacteraceae fam. nov., and Ktedonospora formicarum gen. nov., sp. nov., Ktedonobacter robiniae sp. nov., Dictyobacter formicarum sp. nov. and Dictyobacter arantiisoli sp. nov., belonging to the class Ktedonobacteria.</title>
        <authorList>
            <person name="Yabe S."/>
            <person name="Zheng Y."/>
            <person name="Wang C.M."/>
            <person name="Sakai Y."/>
            <person name="Abe K."/>
            <person name="Yokota A."/>
            <person name="Donadio S."/>
            <person name="Cavaletti L."/>
            <person name="Monciardini P."/>
        </authorList>
    </citation>
    <scope>NUCLEOTIDE SEQUENCE [LARGE SCALE GENOMIC DNA]</scope>
    <source>
        <strain evidence="7 8">SOSP1-9</strain>
    </source>
</reference>
<sequence>MNPLHASDDRPEQQPDQQQAGSKMADDFDVILLGPMEERKGRRLGDTRVRMILPDRQPFHRLKTGTLEATESAEIPRGSMRQAAYWLKRALIGVPLATARADQERLTKFKALAVLSSDAISSVAFATEAILINLVAAGSAALAWTLPISLAILALLVVVTLSYRQTIPAYPNGGGSYIVARENLGTLPGLVAAAALMIDYVLNVAVCVAAGVHNIISLFPSLQPYVILMDLTLVLVMTVLNLRGIRESGTIFALPTYFFIVSAFLLIGVGLTKAYVFNHQPLIGHFVPTVQAIEPLTIFVLLRSFATGCSAMTGIEAISNGIPIPHLPVVRSGYPDALSGDQLCRLSPAGLAAGA</sequence>
<proteinExistence type="predicted"/>
<feature type="transmembrane region" description="Helical" evidence="6">
    <location>
        <begin position="184"/>
        <end position="216"/>
    </location>
</feature>
<feature type="region of interest" description="Disordered" evidence="5">
    <location>
        <begin position="1"/>
        <end position="25"/>
    </location>
</feature>
<dbReference type="Gene3D" id="1.20.1740.10">
    <property type="entry name" value="Amino acid/polyamine transporter I"/>
    <property type="match status" value="1"/>
</dbReference>
<evidence type="ECO:0000256" key="3">
    <source>
        <dbReference type="ARBA" id="ARBA00022989"/>
    </source>
</evidence>
<evidence type="ECO:0000256" key="6">
    <source>
        <dbReference type="SAM" id="Phobius"/>
    </source>
</evidence>
<dbReference type="PANTHER" id="PTHR47704:SF1">
    <property type="entry name" value="POTASSIUM TRANSPORTER KIMA"/>
    <property type="match status" value="1"/>
</dbReference>
<dbReference type="Proteomes" id="UP000635565">
    <property type="component" value="Unassembled WGS sequence"/>
</dbReference>
<feature type="transmembrane region" description="Helical" evidence="6">
    <location>
        <begin position="282"/>
        <end position="302"/>
    </location>
</feature>
<name>A0ABQ3VS73_9CHLR</name>
<comment type="caution">
    <text evidence="7">The sequence shown here is derived from an EMBL/GenBank/DDBJ whole genome shotgun (WGS) entry which is preliminary data.</text>
</comment>
<dbReference type="InterPro" id="IPR053153">
    <property type="entry name" value="APC_K+_Transporter"/>
</dbReference>
<evidence type="ECO:0000313" key="7">
    <source>
        <dbReference type="EMBL" id="GHO88678.1"/>
    </source>
</evidence>
<feature type="transmembrane region" description="Helical" evidence="6">
    <location>
        <begin position="222"/>
        <end position="242"/>
    </location>
</feature>
<feature type="transmembrane region" description="Helical" evidence="6">
    <location>
        <begin position="112"/>
        <end position="135"/>
    </location>
</feature>
<evidence type="ECO:0000256" key="2">
    <source>
        <dbReference type="ARBA" id="ARBA00022692"/>
    </source>
</evidence>
<dbReference type="RefSeq" id="WP_201366233.1">
    <property type="nucleotide sequence ID" value="NZ_BNJJ01000026.1"/>
</dbReference>
<organism evidence="7 8">
    <name type="scientific">Dictyobacter formicarum</name>
    <dbReference type="NCBI Taxonomy" id="2778368"/>
    <lineage>
        <taxon>Bacteria</taxon>
        <taxon>Bacillati</taxon>
        <taxon>Chloroflexota</taxon>
        <taxon>Ktedonobacteria</taxon>
        <taxon>Ktedonobacterales</taxon>
        <taxon>Dictyobacteraceae</taxon>
        <taxon>Dictyobacter</taxon>
    </lineage>
</organism>
<keyword evidence="4 6" id="KW-0472">Membrane</keyword>
<evidence type="ECO:0000256" key="5">
    <source>
        <dbReference type="SAM" id="MobiDB-lite"/>
    </source>
</evidence>
<accession>A0ABQ3VS73</accession>
<feature type="transmembrane region" description="Helical" evidence="6">
    <location>
        <begin position="254"/>
        <end position="276"/>
    </location>
</feature>
<dbReference type="InterPro" id="IPR002293">
    <property type="entry name" value="AA/rel_permease1"/>
</dbReference>
<keyword evidence="3 6" id="KW-1133">Transmembrane helix</keyword>
<dbReference type="PANTHER" id="PTHR47704">
    <property type="entry name" value="POTASSIUM TRANSPORTER KIMA"/>
    <property type="match status" value="1"/>
</dbReference>
<evidence type="ECO:0008006" key="9">
    <source>
        <dbReference type="Google" id="ProtNLM"/>
    </source>
</evidence>
<keyword evidence="2 6" id="KW-0812">Transmembrane</keyword>
<protein>
    <recommendedName>
        <fullName evidence="9">APC family permease</fullName>
    </recommendedName>
</protein>
<evidence type="ECO:0000256" key="1">
    <source>
        <dbReference type="ARBA" id="ARBA00004141"/>
    </source>
</evidence>
<feature type="transmembrane region" description="Helical" evidence="6">
    <location>
        <begin position="141"/>
        <end position="163"/>
    </location>
</feature>
<evidence type="ECO:0000256" key="4">
    <source>
        <dbReference type="ARBA" id="ARBA00023136"/>
    </source>
</evidence>
<keyword evidence="8" id="KW-1185">Reference proteome</keyword>
<dbReference type="EMBL" id="BNJJ01000026">
    <property type="protein sequence ID" value="GHO88678.1"/>
    <property type="molecule type" value="Genomic_DNA"/>
</dbReference>
<dbReference type="Pfam" id="PF13520">
    <property type="entry name" value="AA_permease_2"/>
    <property type="match status" value="1"/>
</dbReference>
<gene>
    <name evidence="7" type="ORF">KSZ_66840</name>
</gene>
<evidence type="ECO:0000313" key="8">
    <source>
        <dbReference type="Proteomes" id="UP000635565"/>
    </source>
</evidence>
<feature type="compositionally biased region" description="Basic and acidic residues" evidence="5">
    <location>
        <begin position="1"/>
        <end position="13"/>
    </location>
</feature>
<comment type="subcellular location">
    <subcellularLocation>
        <location evidence="1">Membrane</location>
        <topology evidence="1">Multi-pass membrane protein</topology>
    </subcellularLocation>
</comment>